<dbReference type="GO" id="GO:0032259">
    <property type="term" value="P:methylation"/>
    <property type="evidence" value="ECO:0007669"/>
    <property type="project" value="UniProtKB-KW"/>
</dbReference>
<evidence type="ECO:0000313" key="1">
    <source>
        <dbReference type="EMBL" id="RUO67122.1"/>
    </source>
</evidence>
<comment type="caution">
    <text evidence="1">The sequence shown here is derived from an EMBL/GenBank/DDBJ whole genome shotgun (WGS) entry which is preliminary data.</text>
</comment>
<name>A0A432YUY4_9GAMM</name>
<dbReference type="Gene3D" id="3.40.50.150">
    <property type="entry name" value="Vaccinia Virus protein VP39"/>
    <property type="match status" value="1"/>
</dbReference>
<keyword evidence="1" id="KW-0489">Methyltransferase</keyword>
<keyword evidence="1" id="KW-0808">Transferase</keyword>
<sequence>MTTTKNPWNSYWQKGAKASFLDEKSRLQIYQMRKFWFERMEEFEPKQPIVDVGTGNGIVVEWLTEYAGEKTKKLTLMGIDSADINPPNKDLKLSGNTPYETFRLPSNKKVGTFVSHFGLEYGDVDAGLNNLFAQLKRGGSLVALVHSKESVIYLKSLAIYDFIPSAIKQLRKSVQVLQEALLKHGPGNLPKSALEAQQRLNEFARKHQRSPAFHAMNFVPATKHLLQAAASGQKDESLKVFEDYLNNITEHKGRLTTLLKATDELEGIDAIQKRVEQAGFKQVKVQQVQFPETGIVGNCIQATK</sequence>
<gene>
    <name evidence="1" type="ORF">CWI78_09695</name>
</gene>
<dbReference type="SUPFAM" id="SSF53335">
    <property type="entry name" value="S-adenosyl-L-methionine-dependent methyltransferases"/>
    <property type="match status" value="1"/>
</dbReference>
<protein>
    <submittedName>
        <fullName evidence="1">SAM-dependent methyltransferase</fullName>
    </submittedName>
</protein>
<evidence type="ECO:0000313" key="2">
    <source>
        <dbReference type="Proteomes" id="UP000288058"/>
    </source>
</evidence>
<proteinExistence type="predicted"/>
<dbReference type="InterPro" id="IPR029063">
    <property type="entry name" value="SAM-dependent_MTases_sf"/>
</dbReference>
<dbReference type="RefSeq" id="WP_126782611.1">
    <property type="nucleotide sequence ID" value="NZ_PIQC01000007.1"/>
</dbReference>
<reference evidence="2" key="1">
    <citation type="journal article" date="2018" name="Front. Microbiol.">
        <title>Genome-Based Analysis Reveals the Taxonomy and Diversity of the Family Idiomarinaceae.</title>
        <authorList>
            <person name="Liu Y."/>
            <person name="Lai Q."/>
            <person name="Shao Z."/>
        </authorList>
    </citation>
    <scope>NUCLEOTIDE SEQUENCE [LARGE SCALE GENOMIC DNA]</scope>
    <source>
        <strain evidence="2">R22</strain>
    </source>
</reference>
<dbReference type="Proteomes" id="UP000288058">
    <property type="component" value="Unassembled WGS sequence"/>
</dbReference>
<organism evidence="1 2">
    <name type="scientific">Idiomarina ramblicola</name>
    <dbReference type="NCBI Taxonomy" id="263724"/>
    <lineage>
        <taxon>Bacteria</taxon>
        <taxon>Pseudomonadati</taxon>
        <taxon>Pseudomonadota</taxon>
        <taxon>Gammaproteobacteria</taxon>
        <taxon>Alteromonadales</taxon>
        <taxon>Idiomarinaceae</taxon>
        <taxon>Idiomarina</taxon>
    </lineage>
</organism>
<accession>A0A432YUY4</accession>
<keyword evidence="2" id="KW-1185">Reference proteome</keyword>
<dbReference type="OrthoDB" id="5974463at2"/>
<dbReference type="GO" id="GO:0008168">
    <property type="term" value="F:methyltransferase activity"/>
    <property type="evidence" value="ECO:0007669"/>
    <property type="project" value="UniProtKB-KW"/>
</dbReference>
<dbReference type="EMBL" id="PIQC01000007">
    <property type="protein sequence ID" value="RUO67122.1"/>
    <property type="molecule type" value="Genomic_DNA"/>
</dbReference>
<dbReference type="AlphaFoldDB" id="A0A432YUY4"/>